<accession>A0A871YCD1</accession>
<proteinExistence type="predicted"/>
<dbReference type="AlphaFoldDB" id="A0A871YCD1"/>
<sequence>MKEDVLEQVVEDFLQNQGYFTRHNLKFRPDPLHADFISKQDSVPSDIDVIGIHPTFSGAEKVIVVSCKSWQSGFNPEGKLKELNKPASGTGKDFWKHFREIWSPKWVEAFQKEVLATTGQSEFTYCIAVSHLTGKLTAEEASILWMDDPTIARNLAGCSLKFITMEEMWHSIVSTVSTTPASSEIGRLAQLMKAAGIS</sequence>
<protein>
    <recommendedName>
        <fullName evidence="2">NERD domain-containing protein</fullName>
    </recommendedName>
</protein>
<evidence type="ECO:0000313" key="1">
    <source>
        <dbReference type="EMBL" id="QOV09114.1"/>
    </source>
</evidence>
<dbReference type="EMBL" id="MW122883">
    <property type="protein sequence ID" value="QOV09114.1"/>
    <property type="molecule type" value="Genomic_DNA"/>
</dbReference>
<gene>
    <name evidence="1" type="ORF">HULAa32G3_00034</name>
</gene>
<organism evidence="1">
    <name type="scientific">uncultured Actinomycetes bacterium</name>
    <dbReference type="NCBI Taxonomy" id="152507"/>
    <lineage>
        <taxon>Bacteria</taxon>
        <taxon>Bacillati</taxon>
        <taxon>Actinomycetota</taxon>
        <taxon>Actinomycetes</taxon>
        <taxon>environmental samples</taxon>
    </lineage>
</organism>
<reference evidence="1" key="1">
    <citation type="submission" date="2020-10" db="EMBL/GenBank/DDBJ databases">
        <title>Diverse heliorhodopsins detected via functional metagenomics in peat lake Actinobacteria, Chloroflexi and Archaea.</title>
        <authorList>
            <person name="Chazan A."/>
            <person name="Rozenberg A."/>
            <person name="Tahan R."/>
            <person name="Mannen K."/>
            <person name="Nagata T."/>
            <person name="Yaish S."/>
            <person name="Larom S."/>
            <person name="Kandori H."/>
            <person name="Inoue K."/>
            <person name="Beja O."/>
            <person name="Pushkarev A."/>
        </authorList>
    </citation>
    <scope>NUCLEOTIDE SEQUENCE</scope>
</reference>
<name>A0A871YCD1_9ACTN</name>
<evidence type="ECO:0008006" key="2">
    <source>
        <dbReference type="Google" id="ProtNLM"/>
    </source>
</evidence>